<proteinExistence type="predicted"/>
<organism evidence="2 3">
    <name type="scientific">Rhizobium tumorigenes</name>
    <dbReference type="NCBI Taxonomy" id="2041385"/>
    <lineage>
        <taxon>Bacteria</taxon>
        <taxon>Pseudomonadati</taxon>
        <taxon>Pseudomonadota</taxon>
        <taxon>Alphaproteobacteria</taxon>
        <taxon>Hyphomicrobiales</taxon>
        <taxon>Rhizobiaceae</taxon>
        <taxon>Rhizobium/Agrobacterium group</taxon>
        <taxon>Rhizobium</taxon>
    </lineage>
</organism>
<gene>
    <name evidence="2" type="ORF">PR017_14035</name>
</gene>
<protein>
    <recommendedName>
        <fullName evidence="4">Histidine kinase</fullName>
    </recommendedName>
</protein>
<dbReference type="AlphaFoldDB" id="A0AAF1KQA1"/>
<dbReference type="RefSeq" id="WP_164498237.1">
    <property type="nucleotide sequence ID" value="NZ_CP117255.1"/>
</dbReference>
<evidence type="ECO:0000313" key="3">
    <source>
        <dbReference type="Proteomes" id="UP000249499"/>
    </source>
</evidence>
<keyword evidence="3" id="KW-1185">Reference proteome</keyword>
<keyword evidence="1" id="KW-0472">Membrane</keyword>
<keyword evidence="1" id="KW-0812">Transmembrane</keyword>
<reference evidence="3" key="2">
    <citation type="journal article" date="2023" name="MicrobiologyOpen">
        <title>Genomics of the tumorigenes clade of the family Rhizobiaceae and description of Rhizobium rhododendri sp. nov.</title>
        <authorList>
            <person name="Kuzmanovic N."/>
            <person name="diCenzo G.C."/>
            <person name="Bunk B."/>
            <person name="Sproeer C."/>
            <person name="Fruehling A."/>
            <person name="Neumann-Schaal M."/>
            <person name="Overmann J."/>
            <person name="Smalla K."/>
        </authorList>
    </citation>
    <scope>NUCLEOTIDE SEQUENCE [LARGE SCALE GENOMIC DNA]</scope>
    <source>
        <strain evidence="3">1078</strain>
    </source>
</reference>
<dbReference type="KEGG" id="rtu:PR017_14035"/>
<feature type="transmembrane region" description="Helical" evidence="1">
    <location>
        <begin position="6"/>
        <end position="29"/>
    </location>
</feature>
<dbReference type="EMBL" id="CP117255">
    <property type="protein sequence ID" value="WFR94913.1"/>
    <property type="molecule type" value="Genomic_DNA"/>
</dbReference>
<sequence length="55" mass="6084">MPTLFRFLVFCAVIAGTVYGAMWALAVFVEPKPRDITIRIPAEKLNPPPTGTIRP</sequence>
<accession>A0AAF1KQA1</accession>
<dbReference type="Proteomes" id="UP000249499">
    <property type="component" value="Chromosome"/>
</dbReference>
<evidence type="ECO:0000313" key="2">
    <source>
        <dbReference type="EMBL" id="WFR94913.1"/>
    </source>
</evidence>
<evidence type="ECO:0000256" key="1">
    <source>
        <dbReference type="SAM" id="Phobius"/>
    </source>
</evidence>
<reference evidence="2 3" key="1">
    <citation type="journal article" date="2018" name="Sci. Rep.">
        <title>Rhizobium tumorigenes sp. nov., a novel plant tumorigenic bacterium isolated from cane gall tumors on thornless blackberry.</title>
        <authorList>
            <person name="Kuzmanovi N."/>
            <person name="Smalla K."/>
            <person name="Gronow S."/>
            <person name="PuBawska J."/>
        </authorList>
    </citation>
    <scope>NUCLEOTIDE SEQUENCE [LARGE SCALE GENOMIC DNA]</scope>
    <source>
        <strain evidence="2 3">1078</strain>
    </source>
</reference>
<evidence type="ECO:0008006" key="4">
    <source>
        <dbReference type="Google" id="ProtNLM"/>
    </source>
</evidence>
<keyword evidence="1" id="KW-1133">Transmembrane helix</keyword>
<name>A0AAF1KQA1_9HYPH</name>